<accession>A0A915LMC1</accession>
<dbReference type="GO" id="GO:0005634">
    <property type="term" value="C:nucleus"/>
    <property type="evidence" value="ECO:0007669"/>
    <property type="project" value="UniProtKB-SubCell"/>
</dbReference>
<evidence type="ECO:0000256" key="10">
    <source>
        <dbReference type="SAM" id="Coils"/>
    </source>
</evidence>
<dbReference type="SUPFAM" id="SSF55003">
    <property type="entry name" value="PAP/Archaeal CCA-adding enzyme, C-terminal domain"/>
    <property type="match status" value="1"/>
</dbReference>
<comment type="catalytic activity">
    <reaction evidence="9">
        <text>RNA(n) + ATP = RNA(n)-3'-adenine ribonucleotide + diphosphate</text>
        <dbReference type="Rhea" id="RHEA:11332"/>
        <dbReference type="Rhea" id="RHEA-COMP:14527"/>
        <dbReference type="Rhea" id="RHEA-COMP:17347"/>
        <dbReference type="ChEBI" id="CHEBI:30616"/>
        <dbReference type="ChEBI" id="CHEBI:33019"/>
        <dbReference type="ChEBI" id="CHEBI:140395"/>
        <dbReference type="ChEBI" id="CHEBI:173115"/>
        <dbReference type="EC" id="2.7.7.19"/>
    </reaction>
</comment>
<dbReference type="SUPFAM" id="SSF55797">
    <property type="entry name" value="PR-1-like"/>
    <property type="match status" value="1"/>
</dbReference>
<evidence type="ECO:0000256" key="7">
    <source>
        <dbReference type="ARBA" id="ARBA00022840"/>
    </source>
</evidence>
<evidence type="ECO:0000313" key="14">
    <source>
        <dbReference type="WBParaSite" id="scaffold14463_cov222.g17492"/>
    </source>
</evidence>
<dbReference type="InterPro" id="IPR007012">
    <property type="entry name" value="PolA_pol_cen_dom"/>
</dbReference>
<keyword evidence="4" id="KW-0507">mRNA processing</keyword>
<evidence type="ECO:0000256" key="4">
    <source>
        <dbReference type="ARBA" id="ARBA00022664"/>
    </source>
</evidence>
<feature type="domain" description="SCP" evidence="12">
    <location>
        <begin position="1204"/>
        <end position="1286"/>
    </location>
</feature>
<name>A0A915LMC1_MELJA</name>
<keyword evidence="5" id="KW-0808">Transferase</keyword>
<dbReference type="GO" id="GO:0006397">
    <property type="term" value="P:mRNA processing"/>
    <property type="evidence" value="ECO:0007669"/>
    <property type="project" value="UniProtKB-KW"/>
</dbReference>
<dbReference type="InterPro" id="IPR043519">
    <property type="entry name" value="NT_sf"/>
</dbReference>
<feature type="compositionally biased region" description="Basic residues" evidence="11">
    <location>
        <begin position="578"/>
        <end position="599"/>
    </location>
</feature>
<evidence type="ECO:0000256" key="2">
    <source>
        <dbReference type="ARBA" id="ARBA00010912"/>
    </source>
</evidence>
<evidence type="ECO:0000256" key="6">
    <source>
        <dbReference type="ARBA" id="ARBA00022741"/>
    </source>
</evidence>
<proteinExistence type="inferred from homology"/>
<evidence type="ECO:0000259" key="12">
    <source>
        <dbReference type="SMART" id="SM00198"/>
    </source>
</evidence>
<evidence type="ECO:0000256" key="11">
    <source>
        <dbReference type="SAM" id="MobiDB-lite"/>
    </source>
</evidence>
<feature type="compositionally biased region" description="Basic and acidic residues" evidence="11">
    <location>
        <begin position="604"/>
        <end position="632"/>
    </location>
</feature>
<evidence type="ECO:0000313" key="13">
    <source>
        <dbReference type="Proteomes" id="UP000887561"/>
    </source>
</evidence>
<feature type="compositionally biased region" description="Basic and acidic residues" evidence="11">
    <location>
        <begin position="523"/>
        <end position="573"/>
    </location>
</feature>
<dbReference type="InterPro" id="IPR011068">
    <property type="entry name" value="NuclTrfase_I-like_C"/>
</dbReference>
<dbReference type="GO" id="GO:0003723">
    <property type="term" value="F:RNA binding"/>
    <property type="evidence" value="ECO:0007669"/>
    <property type="project" value="InterPro"/>
</dbReference>
<keyword evidence="13" id="KW-1185">Reference proteome</keyword>
<feature type="coiled-coil region" evidence="10">
    <location>
        <begin position="409"/>
        <end position="439"/>
    </location>
</feature>
<dbReference type="GO" id="GO:0005524">
    <property type="term" value="F:ATP binding"/>
    <property type="evidence" value="ECO:0007669"/>
    <property type="project" value="UniProtKB-KW"/>
</dbReference>
<dbReference type="WBParaSite" id="scaffold14463_cov222.g17492">
    <property type="protein sequence ID" value="scaffold14463_cov222.g17492"/>
    <property type="gene ID" value="scaffold14463_cov222.g17492"/>
</dbReference>
<reference evidence="14" key="1">
    <citation type="submission" date="2022-11" db="UniProtKB">
        <authorList>
            <consortium name="WormBaseParasite"/>
        </authorList>
    </citation>
    <scope>IDENTIFICATION</scope>
</reference>
<dbReference type="Pfam" id="PF00188">
    <property type="entry name" value="CAP"/>
    <property type="match status" value="1"/>
</dbReference>
<evidence type="ECO:0000256" key="1">
    <source>
        <dbReference type="ARBA" id="ARBA00004123"/>
    </source>
</evidence>
<dbReference type="SUPFAM" id="SSF81631">
    <property type="entry name" value="PAP/OAS1 substrate-binding domain"/>
    <property type="match status" value="1"/>
</dbReference>
<keyword evidence="10" id="KW-0175">Coiled coil</keyword>
<dbReference type="CDD" id="cd05380">
    <property type="entry name" value="CAP_euk"/>
    <property type="match status" value="1"/>
</dbReference>
<dbReference type="InterPro" id="IPR014044">
    <property type="entry name" value="CAP_dom"/>
</dbReference>
<keyword evidence="7" id="KW-0067">ATP-binding</keyword>
<feature type="compositionally biased region" description="Basic and acidic residues" evidence="11">
    <location>
        <begin position="470"/>
        <end position="514"/>
    </location>
</feature>
<dbReference type="GO" id="GO:0031123">
    <property type="term" value="P:RNA 3'-end processing"/>
    <property type="evidence" value="ECO:0007669"/>
    <property type="project" value="InterPro"/>
</dbReference>
<evidence type="ECO:0000256" key="5">
    <source>
        <dbReference type="ARBA" id="ARBA00022679"/>
    </source>
</evidence>
<feature type="region of interest" description="Disordered" evidence="11">
    <location>
        <begin position="470"/>
        <end position="636"/>
    </location>
</feature>
<sequence>MGFLNDKIQELFEYNQSSNDQIEQNKLLNDLKTELNKLIDNLDENNQNNIKIEDFEDFWKFINYGHNWVINNLINPKFQEKIKGLNAIGLERLEAIKDMTIASEYLTTNDSGYYNKYNPIEFVCLEGQQYENLTNNEPENSEEFEEENKRLEMLRDWNNIGSISEKTIDDMELIPDNTSKLEAFSDRLKWLKSQLFANDKSFYTSKTFTNMTNFNKNIIQMFNENEVTAEQNRTAASIFVFYKWLKFRVEIKKDLPKYWENLFEFDETKFWLNDLYEHVFVFEDLDHFIDDKTLKVLAGVKALADGELKMECGNSKNKDLYKELIRRLDIIGKEKDEKLDNIWQKKKNKKIFVTWIKKLLKDELFKEIEIIKNVDRKGKKIKDINNTYMEEQVKEINYFLDRLKEDVVLENNKENLEEFKEIKEENNNSKNKKKSKKKKGDTIVAVKENVIEINEDKNIVNIDGEEVKNKNEENNKEEDNKVIIKDQENKRTQRNNEEKNYEEKEEKTEGNIEEEKNEEENSIEWKWEERKRNEEESKIEGTDEGKKREEEEERNTGRNNEEKKDEEEKKNEGNNKANIHKTKSQNKKNNRKNKSRKAKSNNLKKIEDKEKEPDNKIKETNELGSSKNKDESNCLLPNSEDNGLGFNNSNIKIIENVLPNIQTELLGATNNEMTSSKNEGDLDFYMKLLTPPIRAVLQLIPTNNNKVYPLEETISSFKSIIYGWRPESLILISGSYIFKSLTPESDIDMIILLPNYEKINEINLQYTNNLVFNEDQNSLYNILRRMEGVSSLFKVGGRVPLLKLQYYGYDFDLLFVGVPCHIPLRKEYKENLNLEDTDKIINQIIFNLKTEPIKDIRSIILPLSGYRANLYIAKLMEENFENFKTLLLVLKIWAKKHFIYSGQFGFFNGTNLSVMACKIILLINNNSQQSIVHLLEQFYKTFTKWLDERNWKNPVLLESLIDRQQLAQQSNNSLNEHNDQIRIKNLLDWNINSDFTKRRQVFGLDNYTVYNQNIRRLEDHAKLMWPIIAPGNPPQNSGFNINYSTSKILLTEMRLASESLKYIQSVIKYYINKKRKSRKGKTIIKNTWINWLDGGPFEEKYEHFMAITSMNLNSNNQIFEEFNNFVETRIRLGLVFNIENISEIDYCHAKPGRVWNNEECPSIIMKNNIIKEKINGEKDVNNEYRSEAKSKTKIVIVISSLTQRNRKIILHCHNHYRSLLAKGKAKNKEGDYMPSAANMYLMKYSKALESSAKEWARQCTISHSHGKFGENLFMSTNKKLPDCGFK</sequence>
<evidence type="ECO:0000256" key="8">
    <source>
        <dbReference type="ARBA" id="ARBA00023242"/>
    </source>
</evidence>
<dbReference type="GO" id="GO:1990817">
    <property type="term" value="F:poly(A) RNA polymerase activity"/>
    <property type="evidence" value="ECO:0007669"/>
    <property type="project" value="UniProtKB-EC"/>
</dbReference>
<keyword evidence="6" id="KW-0547">Nucleotide-binding</keyword>
<evidence type="ECO:0000256" key="9">
    <source>
        <dbReference type="ARBA" id="ARBA00048830"/>
    </source>
</evidence>
<dbReference type="Gene3D" id="3.30.460.10">
    <property type="entry name" value="Beta Polymerase, domain 2"/>
    <property type="match status" value="1"/>
</dbReference>
<comment type="similarity">
    <text evidence="2">Belongs to the poly(A) polymerase family.</text>
</comment>
<keyword evidence="8" id="KW-0539">Nucleus</keyword>
<dbReference type="PANTHER" id="PTHR10682:SF10">
    <property type="entry name" value="POLYNUCLEOTIDE ADENYLYLTRANSFERASE"/>
    <property type="match status" value="1"/>
</dbReference>
<protein>
    <recommendedName>
        <fullName evidence="3">polynucleotide adenylyltransferase</fullName>
        <ecNumber evidence="3">2.7.7.19</ecNumber>
    </recommendedName>
</protein>
<organism evidence="13 14">
    <name type="scientific">Meloidogyne javanica</name>
    <name type="common">Root-knot nematode worm</name>
    <dbReference type="NCBI Taxonomy" id="6303"/>
    <lineage>
        <taxon>Eukaryota</taxon>
        <taxon>Metazoa</taxon>
        <taxon>Ecdysozoa</taxon>
        <taxon>Nematoda</taxon>
        <taxon>Chromadorea</taxon>
        <taxon>Rhabditida</taxon>
        <taxon>Tylenchina</taxon>
        <taxon>Tylenchomorpha</taxon>
        <taxon>Tylenchoidea</taxon>
        <taxon>Meloidogynidae</taxon>
        <taxon>Meloidogyninae</taxon>
        <taxon>Meloidogyne</taxon>
        <taxon>Meloidogyne incognita group</taxon>
    </lineage>
</organism>
<dbReference type="Pfam" id="PF04928">
    <property type="entry name" value="PAP_central"/>
    <property type="match status" value="1"/>
</dbReference>
<dbReference type="SUPFAM" id="SSF81301">
    <property type="entry name" value="Nucleotidyltransferase"/>
    <property type="match status" value="1"/>
</dbReference>
<evidence type="ECO:0000256" key="3">
    <source>
        <dbReference type="ARBA" id="ARBA00012388"/>
    </source>
</evidence>
<dbReference type="Gene3D" id="1.10.1410.10">
    <property type="match status" value="1"/>
</dbReference>
<dbReference type="SMART" id="SM00198">
    <property type="entry name" value="SCP"/>
    <property type="match status" value="1"/>
</dbReference>
<dbReference type="InterPro" id="IPR035940">
    <property type="entry name" value="CAP_sf"/>
</dbReference>
<dbReference type="Gene3D" id="3.40.33.10">
    <property type="entry name" value="CAP"/>
    <property type="match status" value="1"/>
</dbReference>
<dbReference type="Proteomes" id="UP000887561">
    <property type="component" value="Unplaced"/>
</dbReference>
<dbReference type="EC" id="2.7.7.19" evidence="3"/>
<comment type="subcellular location">
    <subcellularLocation>
        <location evidence="1">Nucleus</location>
    </subcellularLocation>
</comment>
<dbReference type="PANTHER" id="PTHR10682">
    <property type="entry name" value="POLY A POLYMERASE"/>
    <property type="match status" value="1"/>
</dbReference>